<evidence type="ECO:0008006" key="4">
    <source>
        <dbReference type="Google" id="ProtNLM"/>
    </source>
</evidence>
<keyword evidence="1" id="KW-0732">Signal</keyword>
<dbReference type="Proteomes" id="UP000324298">
    <property type="component" value="Unassembled WGS sequence"/>
</dbReference>
<dbReference type="OrthoDB" id="9836156at2"/>
<keyword evidence="3" id="KW-1185">Reference proteome</keyword>
<sequence>MRHSVYYPFAIIVIALYLLLPVKAFAHCDAPEACIAGAQVVRSGDGAPCGSCPCSGTQHADCCESACCCPCHAPFGQRVTVAYAPMVTFLRCPEVRGELPQVYPSIYVPPQNRTA</sequence>
<dbReference type="EMBL" id="SRSD01000004">
    <property type="protein sequence ID" value="KAA0892068.1"/>
    <property type="molecule type" value="Genomic_DNA"/>
</dbReference>
<feature type="chain" id="PRO_5022718770" description="Secreted protein" evidence="1">
    <location>
        <begin position="27"/>
        <end position="115"/>
    </location>
</feature>
<comment type="caution">
    <text evidence="2">The sequence shown here is derived from an EMBL/GenBank/DDBJ whole genome shotgun (WGS) entry which is preliminary data.</text>
</comment>
<protein>
    <recommendedName>
        <fullName evidence="4">Secreted protein</fullName>
    </recommendedName>
</protein>
<name>A0A5A9XID3_9BACT</name>
<gene>
    <name evidence="2" type="ORF">ET418_07615</name>
</gene>
<evidence type="ECO:0000256" key="1">
    <source>
        <dbReference type="SAM" id="SignalP"/>
    </source>
</evidence>
<reference evidence="2 3" key="1">
    <citation type="submission" date="2019-04" db="EMBL/GenBank/DDBJ databases">
        <title>Geobacter ruber sp. nov., ferric-reducing bacteria isolated from paddy soil.</title>
        <authorList>
            <person name="Xu Z."/>
            <person name="Masuda Y."/>
            <person name="Itoh H."/>
            <person name="Senoo K."/>
        </authorList>
    </citation>
    <scope>NUCLEOTIDE SEQUENCE [LARGE SCALE GENOMIC DNA]</scope>
    <source>
        <strain evidence="2 3">Red88</strain>
    </source>
</reference>
<proteinExistence type="predicted"/>
<organism evidence="2 3">
    <name type="scientific">Oryzomonas rubra</name>
    <dbReference type="NCBI Taxonomy" id="2509454"/>
    <lineage>
        <taxon>Bacteria</taxon>
        <taxon>Pseudomonadati</taxon>
        <taxon>Thermodesulfobacteriota</taxon>
        <taxon>Desulfuromonadia</taxon>
        <taxon>Geobacterales</taxon>
        <taxon>Geobacteraceae</taxon>
        <taxon>Oryzomonas</taxon>
    </lineage>
</organism>
<evidence type="ECO:0000313" key="3">
    <source>
        <dbReference type="Proteomes" id="UP000324298"/>
    </source>
</evidence>
<dbReference type="RefSeq" id="WP_149307006.1">
    <property type="nucleotide sequence ID" value="NZ_SRSD01000004.1"/>
</dbReference>
<evidence type="ECO:0000313" key="2">
    <source>
        <dbReference type="EMBL" id="KAA0892068.1"/>
    </source>
</evidence>
<dbReference type="AlphaFoldDB" id="A0A5A9XID3"/>
<feature type="signal peptide" evidence="1">
    <location>
        <begin position="1"/>
        <end position="26"/>
    </location>
</feature>
<accession>A0A5A9XID3</accession>